<feature type="compositionally biased region" description="Low complexity" evidence="1">
    <location>
        <begin position="70"/>
        <end position="80"/>
    </location>
</feature>
<feature type="compositionally biased region" description="Polar residues" evidence="1">
    <location>
        <begin position="11"/>
        <end position="21"/>
    </location>
</feature>
<reference evidence="3 4" key="1">
    <citation type="journal article" date="2021" name="Hortic Res">
        <title>Chromosome-scale assembly of the Dendrobium chrysotoxum genome enhances the understanding of orchid evolution.</title>
        <authorList>
            <person name="Zhang Y."/>
            <person name="Zhang G.Q."/>
            <person name="Zhang D."/>
            <person name="Liu X.D."/>
            <person name="Xu X.Y."/>
            <person name="Sun W.H."/>
            <person name="Yu X."/>
            <person name="Zhu X."/>
            <person name="Wang Z.W."/>
            <person name="Zhao X."/>
            <person name="Zhong W.Y."/>
            <person name="Chen H."/>
            <person name="Yin W.L."/>
            <person name="Huang T."/>
            <person name="Niu S.C."/>
            <person name="Liu Z.J."/>
        </authorList>
    </citation>
    <scope>NUCLEOTIDE SEQUENCE [LARGE SCALE GENOMIC DNA]</scope>
    <source>
        <strain evidence="3">Lindl</strain>
    </source>
</reference>
<dbReference type="Gene3D" id="3.30.70.2890">
    <property type="entry name" value="XS domain"/>
    <property type="match status" value="1"/>
</dbReference>
<name>A0AAV7H8P4_DENCH</name>
<feature type="domain" description="XS" evidence="2">
    <location>
        <begin position="380"/>
        <end position="513"/>
    </location>
</feature>
<dbReference type="EMBL" id="JAGFBR010000007">
    <property type="protein sequence ID" value="KAH0463928.1"/>
    <property type="molecule type" value="Genomic_DNA"/>
</dbReference>
<organism evidence="3 4">
    <name type="scientific">Dendrobium chrysotoxum</name>
    <name type="common">Orchid</name>
    <dbReference type="NCBI Taxonomy" id="161865"/>
    <lineage>
        <taxon>Eukaryota</taxon>
        <taxon>Viridiplantae</taxon>
        <taxon>Streptophyta</taxon>
        <taxon>Embryophyta</taxon>
        <taxon>Tracheophyta</taxon>
        <taxon>Spermatophyta</taxon>
        <taxon>Magnoliopsida</taxon>
        <taxon>Liliopsida</taxon>
        <taxon>Asparagales</taxon>
        <taxon>Orchidaceae</taxon>
        <taxon>Epidendroideae</taxon>
        <taxon>Malaxideae</taxon>
        <taxon>Dendrobiinae</taxon>
        <taxon>Dendrobium</taxon>
    </lineage>
</organism>
<dbReference type="InterPro" id="IPR005380">
    <property type="entry name" value="XS_domain"/>
</dbReference>
<dbReference type="GO" id="GO:0031047">
    <property type="term" value="P:regulatory ncRNA-mediated gene silencing"/>
    <property type="evidence" value="ECO:0007669"/>
    <property type="project" value="InterPro"/>
</dbReference>
<dbReference type="Pfam" id="PF03468">
    <property type="entry name" value="XS"/>
    <property type="match status" value="1"/>
</dbReference>
<sequence>MKNPKPAGARASSQKTSSATAPVSADRRKFHWESSKNAPSERKAPSDSTPSKEDIPGPSSGPTKPPTGPTLPAATLPPSLHHLNAASSPPHPPYGFHNLERRTIVLADGTARSYFALPPDYQMDTRGDKFFHSAHPQGFDPHFHPSFGPEGFREPPPPFARGADYGSSLGIEGPPGPAGPAGSSSLKRKYGEEEFAWHRQQVLQHGSSAANPMGFSSGPIGDGLGRTGSPSRKEHIDDLRLSKQVRLGGEDYDDLPARRVRAEGNESLMTRDVDQKALKDAFLRLSKSINENPTRRMNYLEDGKNGPLQCIVCGRGSKDFTDVHGLVMHAYHSQNPDLRIEHLGLHKALCVMLGWNHAKAPDNSKEYQSLTADEARANREDLILWPPTVIIHNTSTGKKKDRRTEGLGNKEMDVKLKELGFGGGKAKSVYGKEGHLGFTAVKFSNTEVGLREAENLAEFFEKDNRGRSGWARVQASQSGNNEEKNPDLVKVDKKTGEKSRIFYGYLATSMDLDKVEFDMRKKAVIKSRKELDFD</sequence>
<comment type="caution">
    <text evidence="3">The sequence shown here is derived from an EMBL/GenBank/DDBJ whole genome shotgun (WGS) entry which is preliminary data.</text>
</comment>
<evidence type="ECO:0000256" key="1">
    <source>
        <dbReference type="SAM" id="MobiDB-lite"/>
    </source>
</evidence>
<feature type="region of interest" description="Disordered" evidence="1">
    <location>
        <begin position="148"/>
        <end position="187"/>
    </location>
</feature>
<dbReference type="Proteomes" id="UP000775213">
    <property type="component" value="Unassembled WGS sequence"/>
</dbReference>
<dbReference type="AlphaFoldDB" id="A0AAV7H8P4"/>
<dbReference type="PANTHER" id="PTHR46619">
    <property type="entry name" value="RNA RECOGNITION MOTIF XS DOMAIN PROTEIN-RELATED"/>
    <property type="match status" value="1"/>
</dbReference>
<dbReference type="InterPro" id="IPR038588">
    <property type="entry name" value="XS_domain_sf"/>
</dbReference>
<feature type="region of interest" description="Disordered" evidence="1">
    <location>
        <begin position="1"/>
        <end position="96"/>
    </location>
</feature>
<evidence type="ECO:0000259" key="2">
    <source>
        <dbReference type="Pfam" id="PF03468"/>
    </source>
</evidence>
<protein>
    <recommendedName>
        <fullName evidence="2">XS domain-containing protein</fullName>
    </recommendedName>
</protein>
<keyword evidence="4" id="KW-1185">Reference proteome</keyword>
<gene>
    <name evidence="3" type="ORF">IEQ34_006714</name>
</gene>
<evidence type="ECO:0000313" key="3">
    <source>
        <dbReference type="EMBL" id="KAH0463928.1"/>
    </source>
</evidence>
<evidence type="ECO:0000313" key="4">
    <source>
        <dbReference type="Proteomes" id="UP000775213"/>
    </source>
</evidence>
<accession>A0AAV7H8P4</accession>
<feature type="compositionally biased region" description="Basic and acidic residues" evidence="1">
    <location>
        <begin position="25"/>
        <end position="55"/>
    </location>
</feature>
<dbReference type="PANTHER" id="PTHR46619:SF3">
    <property type="entry name" value="RNA RECOGNITION MOTIF XS DOMAIN PROTEIN"/>
    <property type="match status" value="1"/>
</dbReference>
<proteinExistence type="predicted"/>